<dbReference type="RefSeq" id="XP_018326587.1">
    <property type="nucleotide sequence ID" value="XM_018471085.1"/>
</dbReference>
<dbReference type="PANTHER" id="PTHR24276">
    <property type="entry name" value="POLYSERASE-RELATED"/>
    <property type="match status" value="1"/>
</dbReference>
<dbReference type="GeneID" id="108737903"/>
<keyword evidence="3" id="KW-0720">Serine protease</keyword>
<organism evidence="7 8">
    <name type="scientific">Agrilus planipennis</name>
    <name type="common">Emerald ash borer</name>
    <name type="synonym">Agrilus marcopoli</name>
    <dbReference type="NCBI Taxonomy" id="224129"/>
    <lineage>
        <taxon>Eukaryota</taxon>
        <taxon>Metazoa</taxon>
        <taxon>Ecdysozoa</taxon>
        <taxon>Arthropoda</taxon>
        <taxon>Hexapoda</taxon>
        <taxon>Insecta</taxon>
        <taxon>Pterygota</taxon>
        <taxon>Neoptera</taxon>
        <taxon>Endopterygota</taxon>
        <taxon>Coleoptera</taxon>
        <taxon>Polyphaga</taxon>
        <taxon>Elateriformia</taxon>
        <taxon>Buprestoidea</taxon>
        <taxon>Buprestidae</taxon>
        <taxon>Agrilinae</taxon>
        <taxon>Agrilus</taxon>
    </lineage>
</organism>
<dbReference type="GO" id="GO:0004252">
    <property type="term" value="F:serine-type endopeptidase activity"/>
    <property type="evidence" value="ECO:0007669"/>
    <property type="project" value="InterPro"/>
</dbReference>
<dbReference type="InterPro" id="IPR050430">
    <property type="entry name" value="Peptidase_S1"/>
</dbReference>
<dbReference type="InterPro" id="IPR043504">
    <property type="entry name" value="Peptidase_S1_PA_chymotrypsin"/>
</dbReference>
<dbReference type="Proteomes" id="UP000192223">
    <property type="component" value="Unplaced"/>
</dbReference>
<gene>
    <name evidence="8" type="primary">LOC108737903</name>
</gene>
<dbReference type="PROSITE" id="PS50240">
    <property type="entry name" value="TRYPSIN_DOM"/>
    <property type="match status" value="1"/>
</dbReference>
<feature type="signal peptide" evidence="5">
    <location>
        <begin position="1"/>
        <end position="19"/>
    </location>
</feature>
<dbReference type="InterPro" id="IPR009003">
    <property type="entry name" value="Peptidase_S1_PA"/>
</dbReference>
<dbReference type="SUPFAM" id="SSF50494">
    <property type="entry name" value="Trypsin-like serine proteases"/>
    <property type="match status" value="1"/>
</dbReference>
<evidence type="ECO:0000256" key="5">
    <source>
        <dbReference type="SAM" id="SignalP"/>
    </source>
</evidence>
<keyword evidence="1" id="KW-0645">Protease</keyword>
<dbReference type="OrthoDB" id="6773967at2759"/>
<evidence type="ECO:0000313" key="8">
    <source>
        <dbReference type="RefSeq" id="XP_018326587.1"/>
    </source>
</evidence>
<protein>
    <submittedName>
        <fullName evidence="8">Trypsin-7-like</fullName>
    </submittedName>
</protein>
<dbReference type="SMART" id="SM00020">
    <property type="entry name" value="Tryp_SPc"/>
    <property type="match status" value="1"/>
</dbReference>
<keyword evidence="4" id="KW-1015">Disulfide bond</keyword>
<reference evidence="8" key="1">
    <citation type="submission" date="2025-08" db="UniProtKB">
        <authorList>
            <consortium name="RefSeq"/>
        </authorList>
    </citation>
    <scope>IDENTIFICATION</scope>
    <source>
        <tissue evidence="8">Entire body</tissue>
    </source>
</reference>
<dbReference type="AlphaFoldDB" id="A0A1W4X1D7"/>
<name>A0A1W4X1D7_AGRPL</name>
<dbReference type="InterPro" id="IPR001254">
    <property type="entry name" value="Trypsin_dom"/>
</dbReference>
<feature type="chain" id="PRO_5010700758" evidence="5">
    <location>
        <begin position="20"/>
        <end position="224"/>
    </location>
</feature>
<dbReference type="GO" id="GO:0006508">
    <property type="term" value="P:proteolysis"/>
    <property type="evidence" value="ECO:0007669"/>
    <property type="project" value="UniProtKB-KW"/>
</dbReference>
<evidence type="ECO:0000259" key="6">
    <source>
        <dbReference type="PROSITE" id="PS50240"/>
    </source>
</evidence>
<evidence type="ECO:0000256" key="4">
    <source>
        <dbReference type="ARBA" id="ARBA00023157"/>
    </source>
</evidence>
<dbReference type="KEGG" id="apln:108737903"/>
<dbReference type="Pfam" id="PF00089">
    <property type="entry name" value="Trypsin"/>
    <property type="match status" value="1"/>
</dbReference>
<keyword evidence="7" id="KW-1185">Reference proteome</keyword>
<dbReference type="STRING" id="224129.A0A1W4X1D7"/>
<evidence type="ECO:0000313" key="7">
    <source>
        <dbReference type="Proteomes" id="UP000192223"/>
    </source>
</evidence>
<evidence type="ECO:0000256" key="2">
    <source>
        <dbReference type="ARBA" id="ARBA00022801"/>
    </source>
</evidence>
<feature type="domain" description="Peptidase S1" evidence="6">
    <location>
        <begin position="17"/>
        <end position="224"/>
    </location>
</feature>
<proteinExistence type="predicted"/>
<dbReference type="PANTHER" id="PTHR24276:SF98">
    <property type="entry name" value="FI18310P1-RELATED"/>
    <property type="match status" value="1"/>
</dbReference>
<keyword evidence="2" id="KW-0378">Hydrolase</keyword>
<dbReference type="Gene3D" id="2.40.10.10">
    <property type="entry name" value="Trypsin-like serine proteases"/>
    <property type="match status" value="1"/>
</dbReference>
<evidence type="ECO:0000256" key="3">
    <source>
        <dbReference type="ARBA" id="ARBA00022825"/>
    </source>
</evidence>
<sequence>MKCYFALFCTILLWNIVQSGVVKRMNYESPFQYMVEIYSNGVKTCDGTVISKDWILTTANCTHGINKGNIHVSEWDGPKRSVSEIIEHPNYDTATAYGVALLKLNESIDSEPVRLPEPGVSVDADTAAHFVGWRRKPDGSGKCIYVNSMSLLDKNLCEHPILNEIICAERIFSSEDCPNGGEPLIIDDVQVGIAMIGSEDCNRITFIPIIQSETRDFIKKTAGM</sequence>
<accession>A0A1W4X1D7</accession>
<dbReference type="InParanoid" id="A0A1W4X1D7"/>
<evidence type="ECO:0000256" key="1">
    <source>
        <dbReference type="ARBA" id="ARBA00022670"/>
    </source>
</evidence>
<keyword evidence="5" id="KW-0732">Signal</keyword>